<feature type="non-terminal residue" evidence="2">
    <location>
        <position position="1"/>
    </location>
</feature>
<accession>A0ABN9U092</accession>
<comment type="caution">
    <text evidence="2">The sequence shown here is derived from an EMBL/GenBank/DDBJ whole genome shotgun (WGS) entry which is preliminary data.</text>
</comment>
<dbReference type="EMBL" id="CAUYUJ010015276">
    <property type="protein sequence ID" value="CAK0851880.1"/>
    <property type="molecule type" value="Genomic_DNA"/>
</dbReference>
<evidence type="ECO:0000313" key="3">
    <source>
        <dbReference type="Proteomes" id="UP001189429"/>
    </source>
</evidence>
<keyword evidence="3" id="KW-1185">Reference proteome</keyword>
<organism evidence="2 3">
    <name type="scientific">Prorocentrum cordatum</name>
    <dbReference type="NCBI Taxonomy" id="2364126"/>
    <lineage>
        <taxon>Eukaryota</taxon>
        <taxon>Sar</taxon>
        <taxon>Alveolata</taxon>
        <taxon>Dinophyceae</taxon>
        <taxon>Prorocentrales</taxon>
        <taxon>Prorocentraceae</taxon>
        <taxon>Prorocentrum</taxon>
    </lineage>
</organism>
<feature type="non-terminal residue" evidence="2">
    <location>
        <position position="273"/>
    </location>
</feature>
<gene>
    <name evidence="2" type="ORF">PCOR1329_LOCUS43886</name>
</gene>
<sequence length="273" mass="29192">ALAAALGDRLGKALMLHHTADVALACHMHRLGDALRAVAKTLDVDMDFVHWGMEIKGDGEKARHEPLVAFGIQLGVCVAEPALELSGQRRWLGVRRAPGLRRDAVPCRPPSSWTPPRSGAQPCVSGWARTDVLLAELGSSSQGAETTAHADDRADGVVEDAFADDAKLNGLGPEALGSELDGVAEHVDKTLQNELVLDHRMMRHILEVEAQLRSWEALYKVFETGMFARARSMLDRFGFEPHGGPAVGGAPPARTLVESPPDSAIPRTGTGVA</sequence>
<evidence type="ECO:0000256" key="1">
    <source>
        <dbReference type="SAM" id="MobiDB-lite"/>
    </source>
</evidence>
<protein>
    <submittedName>
        <fullName evidence="2">Uncharacterized protein</fullName>
    </submittedName>
</protein>
<feature type="region of interest" description="Disordered" evidence="1">
    <location>
        <begin position="245"/>
        <end position="273"/>
    </location>
</feature>
<evidence type="ECO:0000313" key="2">
    <source>
        <dbReference type="EMBL" id="CAK0851880.1"/>
    </source>
</evidence>
<name>A0ABN9U092_9DINO</name>
<proteinExistence type="predicted"/>
<reference evidence="2" key="1">
    <citation type="submission" date="2023-10" db="EMBL/GenBank/DDBJ databases">
        <authorList>
            <person name="Chen Y."/>
            <person name="Shah S."/>
            <person name="Dougan E. K."/>
            <person name="Thang M."/>
            <person name="Chan C."/>
        </authorList>
    </citation>
    <scope>NUCLEOTIDE SEQUENCE [LARGE SCALE GENOMIC DNA]</scope>
</reference>
<dbReference type="Proteomes" id="UP001189429">
    <property type="component" value="Unassembled WGS sequence"/>
</dbReference>